<evidence type="ECO:0000259" key="1">
    <source>
        <dbReference type="SMART" id="SM01235"/>
    </source>
</evidence>
<reference evidence="3" key="1">
    <citation type="journal article" date="2019" name="Int. J. Syst. Evol. Microbiol.">
        <title>The Global Catalogue of Microorganisms (GCM) 10K type strain sequencing project: providing services to taxonomists for standard genome sequencing and annotation.</title>
        <authorList>
            <consortium name="The Broad Institute Genomics Platform"/>
            <consortium name="The Broad Institute Genome Sequencing Center for Infectious Disease"/>
            <person name="Wu L."/>
            <person name="Ma J."/>
        </authorList>
    </citation>
    <scope>NUCLEOTIDE SEQUENCE [LARGE SCALE GENOMIC DNA]</scope>
    <source>
        <strain evidence="3">CCUG 55250</strain>
    </source>
</reference>
<protein>
    <submittedName>
        <fullName evidence="2">Heme-binding domain-containing protein</fullName>
    </submittedName>
</protein>
<proteinExistence type="predicted"/>
<evidence type="ECO:0000313" key="3">
    <source>
        <dbReference type="Proteomes" id="UP001596106"/>
    </source>
</evidence>
<dbReference type="EMBL" id="JBHSMA010000002">
    <property type="protein sequence ID" value="MFC5409698.1"/>
    <property type="molecule type" value="Genomic_DNA"/>
</dbReference>
<dbReference type="RefSeq" id="WP_379844053.1">
    <property type="nucleotide sequence ID" value="NZ_JBHSMA010000002.1"/>
</dbReference>
<sequence length="154" mass="17711">MKRKILIGLLIVLVGIQFIRPARNEGVADTPQDVTHFVNVPPTVMTTLKTACYDCHSDKTAYPWYTHINPIGLWLGNHVKEGKAELNFSNFAQYDRKRMDHKLEEVAEEIEENHMPLSSYLIMHEEANLSDAQKQEIIEWVKTERAKLGVEPEP</sequence>
<dbReference type="Proteomes" id="UP001596106">
    <property type="component" value="Unassembled WGS sequence"/>
</dbReference>
<dbReference type="Pfam" id="PF14376">
    <property type="entry name" value="Haem_bd"/>
    <property type="match status" value="1"/>
</dbReference>
<accession>A0ABW0IAX6</accession>
<evidence type="ECO:0000313" key="2">
    <source>
        <dbReference type="EMBL" id="MFC5409698.1"/>
    </source>
</evidence>
<dbReference type="InterPro" id="IPR025992">
    <property type="entry name" value="Haem-bd"/>
</dbReference>
<dbReference type="SMART" id="SM01235">
    <property type="entry name" value="Haem_bd"/>
    <property type="match status" value="1"/>
</dbReference>
<comment type="caution">
    <text evidence="2">The sequence shown here is derived from an EMBL/GenBank/DDBJ whole genome shotgun (WGS) entry which is preliminary data.</text>
</comment>
<organism evidence="2 3">
    <name type="scientific">Larkinella bovis</name>
    <dbReference type="NCBI Taxonomy" id="683041"/>
    <lineage>
        <taxon>Bacteria</taxon>
        <taxon>Pseudomonadati</taxon>
        <taxon>Bacteroidota</taxon>
        <taxon>Cytophagia</taxon>
        <taxon>Cytophagales</taxon>
        <taxon>Spirosomataceae</taxon>
        <taxon>Larkinella</taxon>
    </lineage>
</organism>
<keyword evidence="3" id="KW-1185">Reference proteome</keyword>
<gene>
    <name evidence="2" type="ORF">ACFPMF_10290</name>
</gene>
<name>A0ABW0IAX6_9BACT</name>
<feature type="domain" description="Haem-binding" evidence="1">
    <location>
        <begin position="10"/>
        <end position="145"/>
    </location>
</feature>